<dbReference type="AlphaFoldDB" id="A0A2Z6ZS16"/>
<evidence type="ECO:0000313" key="1">
    <source>
        <dbReference type="EMBL" id="KZT75925.1"/>
    </source>
</evidence>
<evidence type="ECO:0000313" key="2">
    <source>
        <dbReference type="Proteomes" id="UP000250235"/>
    </source>
</evidence>
<dbReference type="EMBL" id="KV175669">
    <property type="protein sequence ID" value="KZT75925.1"/>
    <property type="molecule type" value="Genomic_DNA"/>
</dbReference>
<sequence length="133" mass="15224">MAPRHERRSAAGCRCAHWLRDLPGVDAWWKLAVLVDAYRSPVAQRRARWPRKRRRIAARWPRDCAARLRYAGRPDAAPHALLVDACSALVAHDARHPRDAMRLPPRLFRGGGRRSAAATAPLRRCRDGWSEFF</sequence>
<protein>
    <submittedName>
        <fullName evidence="1">Uncharacterized protein</fullName>
    </submittedName>
</protein>
<accession>A0A2Z6ZS16</accession>
<reference evidence="1 2" key="1">
    <citation type="journal article" date="2015" name="Proc. Natl. Acad. Sci. U.S.A.">
        <title>The resurrection genome of Boea hygrometrica: A blueprint for survival of dehydration.</title>
        <authorList>
            <person name="Xiao L."/>
            <person name="Yang G."/>
            <person name="Zhang L."/>
            <person name="Yang X."/>
            <person name="Zhao S."/>
            <person name="Ji Z."/>
            <person name="Zhou Q."/>
            <person name="Hu M."/>
            <person name="Wang Y."/>
            <person name="Chen M."/>
            <person name="Xu Y."/>
            <person name="Jin H."/>
            <person name="Xiao X."/>
            <person name="Hu G."/>
            <person name="Bao F."/>
            <person name="Hu Y."/>
            <person name="Wan P."/>
            <person name="Li L."/>
            <person name="Deng X."/>
            <person name="Kuang T."/>
            <person name="Xiang C."/>
            <person name="Zhu J.K."/>
            <person name="Oliver M.J."/>
            <person name="He Y."/>
        </authorList>
    </citation>
    <scope>NUCLEOTIDE SEQUENCE [LARGE SCALE GENOMIC DNA]</scope>
    <source>
        <strain evidence="2">cv. XS01</strain>
    </source>
</reference>
<keyword evidence="2" id="KW-1185">Reference proteome</keyword>
<gene>
    <name evidence="1" type="ORF">F511_47050</name>
</gene>
<proteinExistence type="predicted"/>
<dbReference type="Proteomes" id="UP000250235">
    <property type="component" value="Unassembled WGS sequence"/>
</dbReference>
<name>A0A2Z6ZS16_9LAMI</name>
<organism evidence="1 2">
    <name type="scientific">Dorcoceras hygrometricum</name>
    <dbReference type="NCBI Taxonomy" id="472368"/>
    <lineage>
        <taxon>Eukaryota</taxon>
        <taxon>Viridiplantae</taxon>
        <taxon>Streptophyta</taxon>
        <taxon>Embryophyta</taxon>
        <taxon>Tracheophyta</taxon>
        <taxon>Spermatophyta</taxon>
        <taxon>Magnoliopsida</taxon>
        <taxon>eudicotyledons</taxon>
        <taxon>Gunneridae</taxon>
        <taxon>Pentapetalae</taxon>
        <taxon>asterids</taxon>
        <taxon>lamiids</taxon>
        <taxon>Lamiales</taxon>
        <taxon>Gesneriaceae</taxon>
        <taxon>Didymocarpoideae</taxon>
        <taxon>Trichosporeae</taxon>
        <taxon>Loxocarpinae</taxon>
        <taxon>Dorcoceras</taxon>
    </lineage>
</organism>